<dbReference type="GeneID" id="111024756"/>
<dbReference type="AlphaFoldDB" id="A0A6J1DV83"/>
<evidence type="ECO:0000313" key="2">
    <source>
        <dbReference type="Proteomes" id="UP000504603"/>
    </source>
</evidence>
<accession>A0A6J1DV83</accession>
<sequence length="136" mass="14730">MGDGEEKRKMKDGGSKFCRKKLEENSNETDGVPHCFSCLPIIFNNCNSLLQALIRFLGFQLHTQHPHHSSSSPTANGAYHLISSSPELCYPGGSDLPPTMADPPPDGSGFMQGRESEFSRRAPPPRRSTGGGGQTN</sequence>
<dbReference type="RefSeq" id="XP_022158220.1">
    <property type="nucleotide sequence ID" value="XM_022302528.1"/>
</dbReference>
<dbReference type="KEGG" id="mcha:111024756"/>
<proteinExistence type="predicted"/>
<organism evidence="2 3">
    <name type="scientific">Momordica charantia</name>
    <name type="common">Bitter gourd</name>
    <name type="synonym">Balsam pear</name>
    <dbReference type="NCBI Taxonomy" id="3673"/>
    <lineage>
        <taxon>Eukaryota</taxon>
        <taxon>Viridiplantae</taxon>
        <taxon>Streptophyta</taxon>
        <taxon>Embryophyta</taxon>
        <taxon>Tracheophyta</taxon>
        <taxon>Spermatophyta</taxon>
        <taxon>Magnoliopsida</taxon>
        <taxon>eudicotyledons</taxon>
        <taxon>Gunneridae</taxon>
        <taxon>Pentapetalae</taxon>
        <taxon>rosids</taxon>
        <taxon>fabids</taxon>
        <taxon>Cucurbitales</taxon>
        <taxon>Cucurbitaceae</taxon>
        <taxon>Momordiceae</taxon>
        <taxon>Momordica</taxon>
    </lineage>
</organism>
<name>A0A6J1DV83_MOMCH</name>
<evidence type="ECO:0000256" key="1">
    <source>
        <dbReference type="SAM" id="MobiDB-lite"/>
    </source>
</evidence>
<keyword evidence="2" id="KW-1185">Reference proteome</keyword>
<dbReference type="Proteomes" id="UP000504603">
    <property type="component" value="Unplaced"/>
</dbReference>
<evidence type="ECO:0000313" key="3">
    <source>
        <dbReference type="RefSeq" id="XP_022158220.1"/>
    </source>
</evidence>
<gene>
    <name evidence="3" type="primary">LOC111024756</name>
</gene>
<protein>
    <submittedName>
        <fullName evidence="3">Uncharacterized protein LOC111024756</fullName>
    </submittedName>
</protein>
<feature type="region of interest" description="Disordered" evidence="1">
    <location>
        <begin position="89"/>
        <end position="136"/>
    </location>
</feature>
<reference evidence="3" key="1">
    <citation type="submission" date="2025-08" db="UniProtKB">
        <authorList>
            <consortium name="RefSeq"/>
        </authorList>
    </citation>
    <scope>IDENTIFICATION</scope>
    <source>
        <strain evidence="3">OHB3-1</strain>
    </source>
</reference>